<protein>
    <submittedName>
        <fullName evidence="1">Uncharacterized protein</fullName>
    </submittedName>
</protein>
<dbReference type="Proteomes" id="UP000276899">
    <property type="component" value="Chromosome"/>
</dbReference>
<reference evidence="1 2" key="1">
    <citation type="submission" date="2018-12" db="EMBL/GenBank/DDBJ databases">
        <authorList>
            <consortium name="Pathogen Informatics"/>
        </authorList>
    </citation>
    <scope>NUCLEOTIDE SEQUENCE [LARGE SCALE GENOMIC DNA]</scope>
    <source>
        <strain evidence="1 2">NCTC11923</strain>
    </source>
</reference>
<dbReference type="KEGG" id="asla:NCTC11923_00420"/>
<dbReference type="STRING" id="1278298.GCA_000428685_02438"/>
<dbReference type="AlphaFoldDB" id="A0A3S4UM70"/>
<evidence type="ECO:0000313" key="1">
    <source>
        <dbReference type="EMBL" id="VEG73808.1"/>
    </source>
</evidence>
<organism evidence="1 2">
    <name type="scientific">Actinomyces slackii</name>
    <dbReference type="NCBI Taxonomy" id="52774"/>
    <lineage>
        <taxon>Bacteria</taxon>
        <taxon>Bacillati</taxon>
        <taxon>Actinomycetota</taxon>
        <taxon>Actinomycetes</taxon>
        <taxon>Actinomycetales</taxon>
        <taxon>Actinomycetaceae</taxon>
        <taxon>Actinomyces</taxon>
    </lineage>
</organism>
<keyword evidence="2" id="KW-1185">Reference proteome</keyword>
<evidence type="ECO:0000313" key="2">
    <source>
        <dbReference type="Proteomes" id="UP000276899"/>
    </source>
</evidence>
<sequence length="81" mass="8423">MGKKASIAAVKTQVSTSRNSLGLSDGAAAKTESLVKDLSSAWKSPKAEDYATQITEVITSASALWSSLADELQDAYNAATD</sequence>
<dbReference type="RefSeq" id="WP_126412074.1">
    <property type="nucleotide sequence ID" value="NZ_CBCRWE010000046.1"/>
</dbReference>
<accession>A0A3S4UM70</accession>
<proteinExistence type="predicted"/>
<gene>
    <name evidence="1" type="ORF">NCTC11923_00420</name>
</gene>
<name>A0A3S4UM70_9ACTO</name>
<dbReference type="EMBL" id="LR134363">
    <property type="protein sequence ID" value="VEG73808.1"/>
    <property type="molecule type" value="Genomic_DNA"/>
</dbReference>